<organism evidence="1 2">
    <name type="scientific">Rhizophagus irregularis</name>
    <dbReference type="NCBI Taxonomy" id="588596"/>
    <lineage>
        <taxon>Eukaryota</taxon>
        <taxon>Fungi</taxon>
        <taxon>Fungi incertae sedis</taxon>
        <taxon>Mucoromycota</taxon>
        <taxon>Glomeromycotina</taxon>
        <taxon>Glomeromycetes</taxon>
        <taxon>Glomerales</taxon>
        <taxon>Glomeraceae</taxon>
        <taxon>Rhizophagus</taxon>
    </lineage>
</organism>
<sequence length="152" mass="17857">MLRDLTHNSCVFQKYGREINEEKENETVTPIDKSKSTIESTERRSPNEITDWLDFKQEVQKWQLESNKNIINPYLGHQPIYFLDGHALKNIVGEPDFVIADNNIKLLIPYLAFKNRYAPFLKKPIMIADNVDEESYSSDKEQNGDIDFKYRI</sequence>
<name>A0A2N0NTC9_9GLOM</name>
<reference evidence="1 2" key="1">
    <citation type="submission" date="2016-04" db="EMBL/GenBank/DDBJ databases">
        <title>Genome analyses suggest a sexual origin of heterokaryosis in a supposedly ancient asexual fungus.</title>
        <authorList>
            <person name="Ropars J."/>
            <person name="Sedzielewska K."/>
            <person name="Noel J."/>
            <person name="Charron P."/>
            <person name="Farinelli L."/>
            <person name="Marton T."/>
            <person name="Kruger M."/>
            <person name="Pelin A."/>
            <person name="Brachmann A."/>
            <person name="Corradi N."/>
        </authorList>
    </citation>
    <scope>NUCLEOTIDE SEQUENCE [LARGE SCALE GENOMIC DNA]</scope>
    <source>
        <strain evidence="1 2">A5</strain>
    </source>
</reference>
<dbReference type="EMBL" id="LLXJ01002964">
    <property type="protein sequence ID" value="PKB97833.1"/>
    <property type="molecule type" value="Genomic_DNA"/>
</dbReference>
<comment type="caution">
    <text evidence="1">The sequence shown here is derived from an EMBL/GenBank/DDBJ whole genome shotgun (WGS) entry which is preliminary data.</text>
</comment>
<dbReference type="AlphaFoldDB" id="A0A2N0NTC9"/>
<dbReference type="VEuPathDB" id="FungiDB:FUN_021750"/>
<accession>A0A2N0NTC9</accession>
<evidence type="ECO:0000313" key="1">
    <source>
        <dbReference type="EMBL" id="PKB97833.1"/>
    </source>
</evidence>
<evidence type="ECO:0000313" key="2">
    <source>
        <dbReference type="Proteomes" id="UP000232722"/>
    </source>
</evidence>
<protein>
    <submittedName>
        <fullName evidence="1">Uncharacterized protein</fullName>
    </submittedName>
</protein>
<proteinExistence type="predicted"/>
<reference evidence="1 2" key="2">
    <citation type="submission" date="2017-09" db="EMBL/GenBank/DDBJ databases">
        <title>Extensive intraspecific genome diversity in a model arbuscular mycorrhizal fungus.</title>
        <authorList>
            <person name="Chen E.C."/>
            <person name="Morin E."/>
            <person name="Beaudet D."/>
            <person name="Noel J."/>
            <person name="Ndikumana S."/>
            <person name="Charron P."/>
            <person name="St-Onge C."/>
            <person name="Giorgi J."/>
            <person name="Grigoriev I.V."/>
            <person name="Roux C."/>
            <person name="Martin F.M."/>
            <person name="Corradi N."/>
        </authorList>
    </citation>
    <scope>NUCLEOTIDE SEQUENCE [LARGE SCALE GENOMIC DNA]</scope>
    <source>
        <strain evidence="1 2">A5</strain>
    </source>
</reference>
<gene>
    <name evidence="1" type="ORF">RhiirA5_432427</name>
</gene>
<dbReference type="Proteomes" id="UP000232722">
    <property type="component" value="Unassembled WGS sequence"/>
</dbReference>